<dbReference type="AlphaFoldDB" id="A0A8X7N429"/>
<reference evidence="1" key="1">
    <citation type="submission" date="2016-04" db="EMBL/GenBank/DDBJ databases">
        <authorList>
            <person name="Nguyen H.D."/>
            <person name="Samba Siva P."/>
            <person name="Cullis J."/>
            <person name="Levesque C.A."/>
            <person name="Hambleton S."/>
        </authorList>
    </citation>
    <scope>NUCLEOTIDE SEQUENCE</scope>
    <source>
        <strain evidence="1">DAOMC 236422</strain>
    </source>
</reference>
<protein>
    <recommendedName>
        <fullName evidence="3">F-box domain-containing protein</fullName>
    </recommendedName>
</protein>
<organism evidence="1 2">
    <name type="scientific">Tilletia walkeri</name>
    <dbReference type="NCBI Taxonomy" id="117179"/>
    <lineage>
        <taxon>Eukaryota</taxon>
        <taxon>Fungi</taxon>
        <taxon>Dikarya</taxon>
        <taxon>Basidiomycota</taxon>
        <taxon>Ustilaginomycotina</taxon>
        <taxon>Exobasidiomycetes</taxon>
        <taxon>Tilletiales</taxon>
        <taxon>Tilletiaceae</taxon>
        <taxon>Tilletia</taxon>
    </lineage>
</organism>
<evidence type="ECO:0000313" key="1">
    <source>
        <dbReference type="EMBL" id="KAE8264401.1"/>
    </source>
</evidence>
<evidence type="ECO:0008006" key="3">
    <source>
        <dbReference type="Google" id="ProtNLM"/>
    </source>
</evidence>
<name>A0A8X7N429_9BASI</name>
<comment type="caution">
    <text evidence="1">The sequence shown here is derived from an EMBL/GenBank/DDBJ whole genome shotgun (WGS) entry which is preliminary data.</text>
</comment>
<accession>A0A8X7N429</accession>
<gene>
    <name evidence="1" type="ORF">A4X09_0g6975</name>
</gene>
<dbReference type="Proteomes" id="UP000078113">
    <property type="component" value="Unassembled WGS sequence"/>
</dbReference>
<evidence type="ECO:0000313" key="2">
    <source>
        <dbReference type="Proteomes" id="UP000078113"/>
    </source>
</evidence>
<keyword evidence="2" id="KW-1185">Reference proteome</keyword>
<dbReference type="EMBL" id="LWDG02000541">
    <property type="protein sequence ID" value="KAE8264401.1"/>
    <property type="molecule type" value="Genomic_DNA"/>
</dbReference>
<proteinExistence type="predicted"/>
<reference evidence="1" key="2">
    <citation type="journal article" date="2019" name="IMA Fungus">
        <title>Genome sequencing and comparison of five Tilletia species to identify candidate genes for the detection of regulated species infecting wheat.</title>
        <authorList>
            <person name="Nguyen H.D.T."/>
            <person name="Sultana T."/>
            <person name="Kesanakurti P."/>
            <person name="Hambleton S."/>
        </authorList>
    </citation>
    <scope>NUCLEOTIDE SEQUENCE</scope>
    <source>
        <strain evidence="1">DAOMC 236422</strain>
    </source>
</reference>
<sequence>MEAAVDVDKAVPPTARATRSAASRVLDVPALLRLILAHTTRDKIDLLSASCVSKHFRSVAMPLLWSQVDVPLSKIGNLIAVLSPQVDNFLASRRDQFLRPIHYIQSMRIYDDEGYRRFRYEPHSKPVHFPTTWCAKARTLSRPPGPKVYDPRWEFEVSKLFDILETMRRIPLVDLSFGVLSSFAVNRVLSTHSRIADRVASVQVLSDALQEVDGPVDLTELLRIKCSLDAR</sequence>